<dbReference type="InterPro" id="IPR000073">
    <property type="entry name" value="AB_hydrolase_1"/>
</dbReference>
<gene>
    <name evidence="2" type="ORF">DX116_03480</name>
</gene>
<accession>A0A371P9S0</accession>
<dbReference type="PANTHER" id="PTHR37017">
    <property type="entry name" value="AB HYDROLASE-1 DOMAIN-CONTAINING PROTEIN-RELATED"/>
    <property type="match status" value="1"/>
</dbReference>
<dbReference type="GO" id="GO:0016787">
    <property type="term" value="F:hydrolase activity"/>
    <property type="evidence" value="ECO:0007669"/>
    <property type="project" value="UniProtKB-KW"/>
</dbReference>
<dbReference type="PANTHER" id="PTHR37017:SF11">
    <property type="entry name" value="ESTERASE_LIPASE_THIOESTERASE DOMAIN-CONTAINING PROTEIN"/>
    <property type="match status" value="1"/>
</dbReference>
<dbReference type="RefSeq" id="WP_119702791.1">
    <property type="nucleotide sequence ID" value="NZ_JBHSOI010000001.1"/>
</dbReference>
<sequence length="232" mass="24631">MSAYVLVHGAGMGGDCWDRLSPLLDGDVVAVDLPGRGSRSDVDVATVSLADCAAALEDEIVSRDLRDVVLVAHSFAGVTVPRVMESLAGRLRHVVFLSAVVPEDGTAVIDQIDPAVRDAVMESIEDGVYHQTPEGVRFMLCNDMTPEQTEWTLGLVSDESAALLMEPVDLSGLGAGVPRTYVRLSEDACYPPELQERSAHRVGGNVAHIASGHMAMVTRADEVAALLGQLGR</sequence>
<dbReference type="InterPro" id="IPR029058">
    <property type="entry name" value="AB_hydrolase_fold"/>
</dbReference>
<organism evidence="2 3">
    <name type="scientific">Aeromicrobium endophyticum</name>
    <dbReference type="NCBI Taxonomy" id="2292704"/>
    <lineage>
        <taxon>Bacteria</taxon>
        <taxon>Bacillati</taxon>
        <taxon>Actinomycetota</taxon>
        <taxon>Actinomycetes</taxon>
        <taxon>Propionibacteriales</taxon>
        <taxon>Nocardioidaceae</taxon>
        <taxon>Aeromicrobium</taxon>
    </lineage>
</organism>
<proteinExistence type="predicted"/>
<dbReference type="Proteomes" id="UP000265581">
    <property type="component" value="Unassembled WGS sequence"/>
</dbReference>
<evidence type="ECO:0000259" key="1">
    <source>
        <dbReference type="Pfam" id="PF12697"/>
    </source>
</evidence>
<dbReference type="Gene3D" id="3.40.50.1820">
    <property type="entry name" value="alpha/beta hydrolase"/>
    <property type="match status" value="1"/>
</dbReference>
<dbReference type="InterPro" id="IPR052897">
    <property type="entry name" value="Sec-Metab_Biosynth_Hydrolase"/>
</dbReference>
<evidence type="ECO:0000313" key="2">
    <source>
        <dbReference type="EMBL" id="REK72679.1"/>
    </source>
</evidence>
<reference evidence="2 3" key="1">
    <citation type="submission" date="2018-08" db="EMBL/GenBank/DDBJ databases">
        <title>Aeromicrobium sp. M2KJ-4, whole genome shotgun sequence.</title>
        <authorList>
            <person name="Tuo L."/>
        </authorList>
    </citation>
    <scope>NUCLEOTIDE SEQUENCE [LARGE SCALE GENOMIC DNA]</scope>
    <source>
        <strain evidence="2 3">M2KJ-4</strain>
    </source>
</reference>
<name>A0A371P9S0_9ACTN</name>
<evidence type="ECO:0000313" key="3">
    <source>
        <dbReference type="Proteomes" id="UP000265581"/>
    </source>
</evidence>
<dbReference type="SUPFAM" id="SSF53474">
    <property type="entry name" value="alpha/beta-Hydrolases"/>
    <property type="match status" value="1"/>
</dbReference>
<protein>
    <submittedName>
        <fullName evidence="2">Alpha/beta hydrolase</fullName>
    </submittedName>
</protein>
<dbReference type="EMBL" id="QUBR01000001">
    <property type="protein sequence ID" value="REK72679.1"/>
    <property type="molecule type" value="Genomic_DNA"/>
</dbReference>
<keyword evidence="3" id="KW-1185">Reference proteome</keyword>
<feature type="domain" description="AB hydrolase-1" evidence="1">
    <location>
        <begin position="5"/>
        <end position="225"/>
    </location>
</feature>
<dbReference type="AlphaFoldDB" id="A0A371P9S0"/>
<comment type="caution">
    <text evidence="2">The sequence shown here is derived from an EMBL/GenBank/DDBJ whole genome shotgun (WGS) entry which is preliminary data.</text>
</comment>
<dbReference type="OrthoDB" id="9773549at2"/>
<keyword evidence="2" id="KW-0378">Hydrolase</keyword>
<dbReference type="Pfam" id="PF12697">
    <property type="entry name" value="Abhydrolase_6"/>
    <property type="match status" value="1"/>
</dbReference>